<dbReference type="Gene3D" id="3.40.50.300">
    <property type="entry name" value="P-loop containing nucleotide triphosphate hydrolases"/>
    <property type="match status" value="1"/>
</dbReference>
<feature type="region of interest" description="Disordered" evidence="1">
    <location>
        <begin position="1"/>
        <end position="23"/>
    </location>
</feature>
<keyword evidence="3" id="KW-1185">Reference proteome</keyword>
<dbReference type="Pfam" id="PF13671">
    <property type="entry name" value="AAA_33"/>
    <property type="match status" value="2"/>
</dbReference>
<dbReference type="EMBL" id="JBANRG010000004">
    <property type="protein sequence ID" value="KAK7466961.1"/>
    <property type="molecule type" value="Genomic_DNA"/>
</dbReference>
<dbReference type="NCBIfam" id="TIGR01664">
    <property type="entry name" value="DNA-3'-Pase"/>
    <property type="match status" value="1"/>
</dbReference>
<dbReference type="Proteomes" id="UP001498398">
    <property type="component" value="Unassembled WGS sequence"/>
</dbReference>
<comment type="caution">
    <text evidence="2">The sequence shown here is derived from an EMBL/GenBank/DDBJ whole genome shotgun (WGS) entry which is preliminary data.</text>
</comment>
<dbReference type="GO" id="GO:0016301">
    <property type="term" value="F:kinase activity"/>
    <property type="evidence" value="ECO:0007669"/>
    <property type="project" value="UniProtKB-KW"/>
</dbReference>
<dbReference type="InterPro" id="IPR013954">
    <property type="entry name" value="PNK3P"/>
</dbReference>
<dbReference type="NCBIfam" id="TIGR01662">
    <property type="entry name" value="HAD-SF-IIIA"/>
    <property type="match status" value="1"/>
</dbReference>
<dbReference type="InterPro" id="IPR027417">
    <property type="entry name" value="P-loop_NTPase"/>
</dbReference>
<dbReference type="PANTHER" id="PTHR12083">
    <property type="entry name" value="BIFUNCTIONAL POLYNUCLEOTIDE PHOSPHATASE/KINASE"/>
    <property type="match status" value="1"/>
</dbReference>
<sequence length="427" mass="48803">MSAGPSKKRVAESSTPDQDSKRKKIHPFFTASAEQSAFTWQKPLGIHRTCLHGTNLDPPLRSKVAAFDLDGTLIKSSFPSSKNTKGPLWEWWRPEQVPSRLKQLHSEGFSIVIISNQALKSAALVNWKKRIESFAASLPLTPFRLFAATAKDNYRKPMIGMWAELTRIYQEGGIEIDKTQSFFVGDAAGRQYPNGKTDWASTDRKWAMNVDLPFYTPEEYFLNQPTHTNIKLDGFNASSISELPHITPTNLPVVPEPKKQELVVFVGYPCLGKTTLYHRLFEPLGYQHINQDTLGTRNKCIKAVEEALENGNSCVIDNTNRDRQTRKHYIDVARKYNVPIRCFLFTGSMELAWHNNLYRAYNLPPSVAEKAVPREVLPYLAFTSFKSSFEEPELPEGFTEIRQVNWSFEGTEEERKHWNMWLQVDGK</sequence>
<evidence type="ECO:0000313" key="2">
    <source>
        <dbReference type="EMBL" id="KAK7466961.1"/>
    </source>
</evidence>
<dbReference type="InterPro" id="IPR006551">
    <property type="entry name" value="Polynucleotide_phosphatase"/>
</dbReference>
<dbReference type="SUPFAM" id="SSF56784">
    <property type="entry name" value="HAD-like"/>
    <property type="match status" value="1"/>
</dbReference>
<dbReference type="InterPro" id="IPR023214">
    <property type="entry name" value="HAD_sf"/>
</dbReference>
<keyword evidence="2" id="KW-0808">Transferase</keyword>
<reference evidence="2 3" key="1">
    <citation type="submission" date="2024-01" db="EMBL/GenBank/DDBJ databases">
        <title>A draft genome for the cacao thread blight pathogen Marasmiellus scandens.</title>
        <authorList>
            <person name="Baruah I.K."/>
            <person name="Leung J."/>
            <person name="Bukari Y."/>
            <person name="Amoako-Attah I."/>
            <person name="Meinhardt L.W."/>
            <person name="Bailey B.A."/>
            <person name="Cohen S.P."/>
        </authorList>
    </citation>
    <scope>NUCLEOTIDE SEQUENCE [LARGE SCALE GENOMIC DNA]</scope>
    <source>
        <strain evidence="2 3">GH-19</strain>
    </source>
</reference>
<dbReference type="PANTHER" id="PTHR12083:SF9">
    <property type="entry name" value="BIFUNCTIONAL POLYNUCLEOTIDE PHOSPHATASE_KINASE"/>
    <property type="match status" value="1"/>
</dbReference>
<organism evidence="2 3">
    <name type="scientific">Marasmiellus scandens</name>
    <dbReference type="NCBI Taxonomy" id="2682957"/>
    <lineage>
        <taxon>Eukaryota</taxon>
        <taxon>Fungi</taxon>
        <taxon>Dikarya</taxon>
        <taxon>Basidiomycota</taxon>
        <taxon>Agaricomycotina</taxon>
        <taxon>Agaricomycetes</taxon>
        <taxon>Agaricomycetidae</taxon>
        <taxon>Agaricales</taxon>
        <taxon>Marasmiineae</taxon>
        <taxon>Omphalotaceae</taxon>
        <taxon>Marasmiellus</taxon>
    </lineage>
</organism>
<dbReference type="InterPro" id="IPR006549">
    <property type="entry name" value="HAD-SF_hydro_IIIA"/>
</dbReference>
<dbReference type="Gene3D" id="3.40.50.1000">
    <property type="entry name" value="HAD superfamily/HAD-like"/>
    <property type="match status" value="1"/>
</dbReference>
<dbReference type="Pfam" id="PF08645">
    <property type="entry name" value="PNK3P"/>
    <property type="match status" value="1"/>
</dbReference>
<gene>
    <name evidence="2" type="primary">pnk1</name>
    <name evidence="2" type="ORF">VKT23_004025</name>
</gene>
<keyword evidence="2" id="KW-0418">Kinase</keyword>
<accession>A0ABR1JVS8</accession>
<dbReference type="InterPro" id="IPR036412">
    <property type="entry name" value="HAD-like_sf"/>
</dbReference>
<protein>
    <submittedName>
        <fullName evidence="2">DNA kinase/phosphatase Pnk1</fullName>
    </submittedName>
</protein>
<proteinExistence type="predicted"/>
<name>A0ABR1JVS8_9AGAR</name>
<dbReference type="SUPFAM" id="SSF52540">
    <property type="entry name" value="P-loop containing nucleoside triphosphate hydrolases"/>
    <property type="match status" value="1"/>
</dbReference>
<evidence type="ECO:0000313" key="3">
    <source>
        <dbReference type="Proteomes" id="UP001498398"/>
    </source>
</evidence>
<evidence type="ECO:0000256" key="1">
    <source>
        <dbReference type="SAM" id="MobiDB-lite"/>
    </source>
</evidence>